<evidence type="ECO:0000256" key="1">
    <source>
        <dbReference type="ARBA" id="ARBA00004571"/>
    </source>
</evidence>
<keyword evidence="14" id="KW-1185">Reference proteome</keyword>
<dbReference type="NCBIfam" id="TIGR04057">
    <property type="entry name" value="SusC_RagA_signa"/>
    <property type="match status" value="1"/>
</dbReference>
<dbReference type="InterPro" id="IPR008969">
    <property type="entry name" value="CarboxyPept-like_regulatory"/>
</dbReference>
<accession>A0A1H4BY16</accession>
<evidence type="ECO:0000256" key="6">
    <source>
        <dbReference type="ARBA" id="ARBA00023136"/>
    </source>
</evidence>
<keyword evidence="3 8" id="KW-1134">Transmembrane beta strand</keyword>
<dbReference type="Pfam" id="PF00593">
    <property type="entry name" value="TonB_dep_Rec_b-barrel"/>
    <property type="match status" value="1"/>
</dbReference>
<dbReference type="Pfam" id="PF13715">
    <property type="entry name" value="CarbopepD_reg_2"/>
    <property type="match status" value="1"/>
</dbReference>
<gene>
    <name evidence="13" type="ORF">SAMN05444145_10491</name>
</gene>
<comment type="subcellular location">
    <subcellularLocation>
        <location evidence="1 8">Cell outer membrane</location>
        <topology evidence="1 8">Multi-pass membrane protein</topology>
    </subcellularLocation>
</comment>
<name>A0A1H4BY16_9BACT</name>
<evidence type="ECO:0000259" key="11">
    <source>
        <dbReference type="Pfam" id="PF00593"/>
    </source>
</evidence>
<evidence type="ECO:0000256" key="9">
    <source>
        <dbReference type="RuleBase" id="RU003357"/>
    </source>
</evidence>
<dbReference type="EMBL" id="FNRI01000004">
    <property type="protein sequence ID" value="SEA53071.1"/>
    <property type="molecule type" value="Genomic_DNA"/>
</dbReference>
<dbReference type="FunFam" id="2.170.130.10:FF:000003">
    <property type="entry name" value="SusC/RagA family TonB-linked outer membrane protein"/>
    <property type="match status" value="1"/>
</dbReference>
<evidence type="ECO:0000313" key="14">
    <source>
        <dbReference type="Proteomes" id="UP000183253"/>
    </source>
</evidence>
<dbReference type="SUPFAM" id="SSF49464">
    <property type="entry name" value="Carboxypeptidase regulatory domain-like"/>
    <property type="match status" value="1"/>
</dbReference>
<evidence type="ECO:0000256" key="7">
    <source>
        <dbReference type="ARBA" id="ARBA00023237"/>
    </source>
</evidence>
<evidence type="ECO:0000256" key="2">
    <source>
        <dbReference type="ARBA" id="ARBA00022448"/>
    </source>
</evidence>
<protein>
    <submittedName>
        <fullName evidence="13">TonB-linked outer membrane protein, SusC/RagA family</fullName>
    </submittedName>
</protein>
<dbReference type="InterPro" id="IPR023997">
    <property type="entry name" value="TonB-dep_OMP_SusC/RagA_CS"/>
</dbReference>
<feature type="chain" id="PRO_5010256431" evidence="10">
    <location>
        <begin position="34"/>
        <end position="1036"/>
    </location>
</feature>
<dbReference type="InterPro" id="IPR037066">
    <property type="entry name" value="Plug_dom_sf"/>
</dbReference>
<dbReference type="InterPro" id="IPR018247">
    <property type="entry name" value="EF_Hand_1_Ca_BS"/>
</dbReference>
<dbReference type="Pfam" id="PF07715">
    <property type="entry name" value="Plug"/>
    <property type="match status" value="1"/>
</dbReference>
<sequence length="1036" mass="115441">MNRFFQIMRASVRVMSLVAVVTLLAAYAGPAAAQQQARTVSGTVVDSDGSPLTGATVVLSSGKQGTIVDAKGKFNIKAGPSDSLHVSYIGYKPQTLSVGSRTNFNIRMEKDSSTDIDEIVVIGYGQVAKKDLTGSVATVKMNDIKDVPVLSVDNALQGRIAGADFMSTTGEPGATTTIRIRGTRSINASNEPLIVVDGVMDAIHDLNDINSDDIAAISVLKDASSTAIYGSRGANGVILITTKRGLGSQGKTNITFKTDIGFSQLPRRLDIMNASEFAQYRNDYAYFGGDANHPDVGSDTPLSGSVYPDPLSLGEGTDWIKEITRTAVYSNYALSLSGTNDKSSYYASFSYNDTQGIIQDSGQQRFTGRINLERQLFKWLKVGYTGSYTWRHNDQNKATIGGTAWYSGAQYLSPMLKPNDSYNPLYYNGQKVNTPRALIDQNTYYLERHSNNHAFSLKLEPVKNFTINSTFSYYLYQRHTYRYYPGTLPKKGENEGGEAYRADWDENSFSWETTAGYKFEKNDHSLDVLGGFSAYRFASHDFNLSGSGYMDDAIMWNNMNAVLDKETYSAGTSYSKKTKMSVYARLNYNWKSRYYLTVTGRYDGASNFAANNKWAFFPSAAFKWNLANENFLKNCRWIDDLSIRMSAGLTGNDAISTYRSLATLSSTTGGYLFAGSQPVAFYRSRLDSPDLTWEKTAAYNIALDWSMFKGRLNITAEAYKSKTTDLLMSLAVASQTGYTSRWTNIGSTSNKGVELSIESQNIIRPKFHWSTTLTMSHNDQMVDDIGSEDFISAYNSPGNNPYMMYGYVKGYPLNSLWGFKYGGTWKNAEERAENKITKTYVSPSNSDGGPRYYDINHDGVMSKEDLIYQGNADPYLYGGLQNTFYIYGLKVGVYFAYSLGGKIYNYSEIYMAGSQFSNQYRYMLDAWHPVRNPDSDIPRAGAKSDAALPSDFMIHDASYLRLKNVTLSYTFDLRKKCSWLKDLTLSVSGENLYLWKKYNGFDPDVSSEGTSSTLRRMDLGAYPKPRTIIFSLQLRY</sequence>
<evidence type="ECO:0000256" key="5">
    <source>
        <dbReference type="ARBA" id="ARBA00023077"/>
    </source>
</evidence>
<dbReference type="Gene3D" id="2.40.170.20">
    <property type="entry name" value="TonB-dependent receptor, beta-barrel domain"/>
    <property type="match status" value="1"/>
</dbReference>
<dbReference type="Proteomes" id="UP000183253">
    <property type="component" value="Unassembled WGS sequence"/>
</dbReference>
<keyword evidence="6 8" id="KW-0472">Membrane</keyword>
<dbReference type="PROSITE" id="PS52016">
    <property type="entry name" value="TONB_DEPENDENT_REC_3"/>
    <property type="match status" value="1"/>
</dbReference>
<feature type="signal peptide" evidence="10">
    <location>
        <begin position="1"/>
        <end position="33"/>
    </location>
</feature>
<proteinExistence type="inferred from homology"/>
<keyword evidence="4 8" id="KW-0812">Transmembrane</keyword>
<keyword evidence="10" id="KW-0732">Signal</keyword>
<evidence type="ECO:0000256" key="3">
    <source>
        <dbReference type="ARBA" id="ARBA00022452"/>
    </source>
</evidence>
<evidence type="ECO:0000256" key="8">
    <source>
        <dbReference type="PROSITE-ProRule" id="PRU01360"/>
    </source>
</evidence>
<dbReference type="InterPro" id="IPR012910">
    <property type="entry name" value="Plug_dom"/>
</dbReference>
<dbReference type="Gene3D" id="2.60.40.1120">
    <property type="entry name" value="Carboxypeptidase-like, regulatory domain"/>
    <property type="match status" value="1"/>
</dbReference>
<keyword evidence="7 8" id="KW-0998">Cell outer membrane</keyword>
<dbReference type="InterPro" id="IPR000531">
    <property type="entry name" value="Beta-barrel_TonB"/>
</dbReference>
<feature type="domain" description="TonB-dependent receptor plug" evidence="12">
    <location>
        <begin position="129"/>
        <end position="237"/>
    </location>
</feature>
<dbReference type="Gene3D" id="2.170.130.10">
    <property type="entry name" value="TonB-dependent receptor, plug domain"/>
    <property type="match status" value="1"/>
</dbReference>
<dbReference type="InterPro" id="IPR039426">
    <property type="entry name" value="TonB-dep_rcpt-like"/>
</dbReference>
<dbReference type="PROSITE" id="PS00018">
    <property type="entry name" value="EF_HAND_1"/>
    <property type="match status" value="1"/>
</dbReference>
<reference evidence="13 14" key="1">
    <citation type="submission" date="2016-10" db="EMBL/GenBank/DDBJ databases">
        <authorList>
            <person name="de Groot N.N."/>
        </authorList>
    </citation>
    <scope>NUCLEOTIDE SEQUENCE [LARGE SCALE GENOMIC DNA]</scope>
    <source>
        <strain evidence="13 14">DSM 25383</strain>
    </source>
</reference>
<keyword evidence="2 8" id="KW-0813">Transport</keyword>
<organism evidence="13 14">
    <name type="scientific">Alistipes timonensis JC136</name>
    <dbReference type="NCBI Taxonomy" id="1033731"/>
    <lineage>
        <taxon>Bacteria</taxon>
        <taxon>Pseudomonadati</taxon>
        <taxon>Bacteroidota</taxon>
        <taxon>Bacteroidia</taxon>
        <taxon>Bacteroidales</taxon>
        <taxon>Rikenellaceae</taxon>
        <taxon>Alistipes</taxon>
    </lineage>
</organism>
<evidence type="ECO:0000259" key="12">
    <source>
        <dbReference type="Pfam" id="PF07715"/>
    </source>
</evidence>
<comment type="similarity">
    <text evidence="8 9">Belongs to the TonB-dependent receptor family.</text>
</comment>
<dbReference type="STRING" id="1033731.SAMN05444145_10491"/>
<dbReference type="GO" id="GO:0009279">
    <property type="term" value="C:cell outer membrane"/>
    <property type="evidence" value="ECO:0007669"/>
    <property type="project" value="UniProtKB-SubCell"/>
</dbReference>
<evidence type="ECO:0000256" key="4">
    <source>
        <dbReference type="ARBA" id="ARBA00022692"/>
    </source>
</evidence>
<feature type="domain" description="TonB-dependent receptor-like beta-barrel" evidence="11">
    <location>
        <begin position="389"/>
        <end position="854"/>
    </location>
</feature>
<dbReference type="NCBIfam" id="TIGR04056">
    <property type="entry name" value="OMP_RagA_SusC"/>
    <property type="match status" value="1"/>
</dbReference>
<evidence type="ECO:0000256" key="10">
    <source>
        <dbReference type="SAM" id="SignalP"/>
    </source>
</evidence>
<dbReference type="SUPFAM" id="SSF56935">
    <property type="entry name" value="Porins"/>
    <property type="match status" value="1"/>
</dbReference>
<dbReference type="InterPro" id="IPR023996">
    <property type="entry name" value="TonB-dep_OMP_SusC/RagA"/>
</dbReference>
<dbReference type="AlphaFoldDB" id="A0A1H4BY16"/>
<keyword evidence="5 9" id="KW-0798">TonB box</keyword>
<dbReference type="InterPro" id="IPR036942">
    <property type="entry name" value="Beta-barrel_TonB_sf"/>
</dbReference>
<evidence type="ECO:0000313" key="13">
    <source>
        <dbReference type="EMBL" id="SEA53071.1"/>
    </source>
</evidence>